<comment type="caution">
    <text evidence="2">The sequence shown here is derived from an EMBL/GenBank/DDBJ whole genome shotgun (WGS) entry which is preliminary data.</text>
</comment>
<protein>
    <recommendedName>
        <fullName evidence="4">Transposase</fullName>
    </recommendedName>
</protein>
<evidence type="ECO:0000313" key="3">
    <source>
        <dbReference type="Proteomes" id="UP000886757"/>
    </source>
</evidence>
<dbReference type="Proteomes" id="UP000886757">
    <property type="component" value="Unassembled WGS sequence"/>
</dbReference>
<proteinExistence type="predicted"/>
<accession>A0A9D1DAX0</accession>
<feature type="region of interest" description="Disordered" evidence="1">
    <location>
        <begin position="214"/>
        <end position="241"/>
    </location>
</feature>
<name>A0A9D1DAX0_9FIRM</name>
<evidence type="ECO:0000313" key="2">
    <source>
        <dbReference type="EMBL" id="HIR14143.1"/>
    </source>
</evidence>
<sequence>MIFSNKEELLKLYNAVNQTNYQDPELLTVNTLENAIYMSMHNDISFLIAFQLNLYEHQSTYSLNLPLRYLMYVSDLYSVITKNENLYGRRKVKVPTPRFLIFYNGVEERPDMELLRLSDLYEVQEEEYWLELKAVMLNINPGHNQELLDACPTLKEYSEYTSRVRRYAKKETLEAAVERAITECIQEGILEEFLRTYRAEVKSVSIYEYDEERHMRQEREEAREEGREEGRMEGREEGRREGEERMNRLLLALDRSGRIQESVRAASDPEYLQKLFMEFGI</sequence>
<evidence type="ECO:0000256" key="1">
    <source>
        <dbReference type="SAM" id="MobiDB-lite"/>
    </source>
</evidence>
<reference evidence="2" key="1">
    <citation type="submission" date="2020-10" db="EMBL/GenBank/DDBJ databases">
        <authorList>
            <person name="Gilroy R."/>
        </authorList>
    </citation>
    <scope>NUCLEOTIDE SEQUENCE</scope>
    <source>
        <strain evidence="2">ChiSjej4B22-8148</strain>
    </source>
</reference>
<organism evidence="2 3">
    <name type="scientific">Candidatus Choladousia intestinavium</name>
    <dbReference type="NCBI Taxonomy" id="2840727"/>
    <lineage>
        <taxon>Bacteria</taxon>
        <taxon>Bacillati</taxon>
        <taxon>Bacillota</taxon>
        <taxon>Clostridia</taxon>
        <taxon>Lachnospirales</taxon>
        <taxon>Lachnospiraceae</taxon>
        <taxon>Lachnospiraceae incertae sedis</taxon>
        <taxon>Candidatus Choladousia</taxon>
    </lineage>
</organism>
<dbReference type="EMBL" id="DVGK01000109">
    <property type="protein sequence ID" value="HIR14143.1"/>
    <property type="molecule type" value="Genomic_DNA"/>
</dbReference>
<evidence type="ECO:0008006" key="4">
    <source>
        <dbReference type="Google" id="ProtNLM"/>
    </source>
</evidence>
<reference evidence="2" key="2">
    <citation type="journal article" date="2021" name="PeerJ">
        <title>Extensive microbial diversity within the chicken gut microbiome revealed by metagenomics and culture.</title>
        <authorList>
            <person name="Gilroy R."/>
            <person name="Ravi A."/>
            <person name="Getino M."/>
            <person name="Pursley I."/>
            <person name="Horton D.L."/>
            <person name="Alikhan N.F."/>
            <person name="Baker D."/>
            <person name="Gharbi K."/>
            <person name="Hall N."/>
            <person name="Watson M."/>
            <person name="Adriaenssens E.M."/>
            <person name="Foster-Nyarko E."/>
            <person name="Jarju S."/>
            <person name="Secka A."/>
            <person name="Antonio M."/>
            <person name="Oren A."/>
            <person name="Chaudhuri R.R."/>
            <person name="La Ragione R."/>
            <person name="Hildebrand F."/>
            <person name="Pallen M.J."/>
        </authorList>
    </citation>
    <scope>NUCLEOTIDE SEQUENCE</scope>
    <source>
        <strain evidence="2">ChiSjej4B22-8148</strain>
    </source>
</reference>
<dbReference type="AlphaFoldDB" id="A0A9D1DAX0"/>
<gene>
    <name evidence="2" type="ORF">IAB31_09505</name>
</gene>